<dbReference type="InterPro" id="IPR001962">
    <property type="entry name" value="Asn_synthase"/>
</dbReference>
<dbReference type="GO" id="GO:0006529">
    <property type="term" value="P:asparagine biosynthetic process"/>
    <property type="evidence" value="ECO:0007669"/>
    <property type="project" value="InterPro"/>
</dbReference>
<evidence type="ECO:0000259" key="1">
    <source>
        <dbReference type="Pfam" id="PF00733"/>
    </source>
</evidence>
<reference evidence="2" key="2">
    <citation type="journal article" date="2021" name="PeerJ">
        <title>Extensive microbial diversity within the chicken gut microbiome revealed by metagenomics and culture.</title>
        <authorList>
            <person name="Gilroy R."/>
            <person name="Ravi A."/>
            <person name="Getino M."/>
            <person name="Pursley I."/>
            <person name="Horton D.L."/>
            <person name="Alikhan N.F."/>
            <person name="Baker D."/>
            <person name="Gharbi K."/>
            <person name="Hall N."/>
            <person name="Watson M."/>
            <person name="Adriaenssens E.M."/>
            <person name="Foster-Nyarko E."/>
            <person name="Jarju S."/>
            <person name="Secka A."/>
            <person name="Antonio M."/>
            <person name="Oren A."/>
            <person name="Chaudhuri R.R."/>
            <person name="La Ragione R."/>
            <person name="Hildebrand F."/>
            <person name="Pallen M.J."/>
        </authorList>
    </citation>
    <scope>NUCLEOTIDE SEQUENCE</scope>
    <source>
        <strain evidence="2">ChiSjej1B19-3389</strain>
    </source>
</reference>
<dbReference type="AlphaFoldDB" id="A0A9D1CV63"/>
<proteinExistence type="predicted"/>
<dbReference type="SUPFAM" id="SSF56235">
    <property type="entry name" value="N-terminal nucleophile aminohydrolases (Ntn hydrolases)"/>
    <property type="match status" value="1"/>
</dbReference>
<dbReference type="Gene3D" id="3.40.50.620">
    <property type="entry name" value="HUPs"/>
    <property type="match status" value="1"/>
</dbReference>
<feature type="domain" description="Asparagine synthetase" evidence="1">
    <location>
        <begin position="257"/>
        <end position="328"/>
    </location>
</feature>
<dbReference type="SUPFAM" id="SSF52402">
    <property type="entry name" value="Adenine nucleotide alpha hydrolases-like"/>
    <property type="match status" value="1"/>
</dbReference>
<reference evidence="2" key="1">
    <citation type="submission" date="2020-10" db="EMBL/GenBank/DDBJ databases">
        <authorList>
            <person name="Gilroy R."/>
        </authorList>
    </citation>
    <scope>NUCLEOTIDE SEQUENCE</scope>
    <source>
        <strain evidence="2">ChiSjej1B19-3389</strain>
    </source>
</reference>
<organism evidence="2 3">
    <name type="scientific">Candidatus Scatavimonas merdigallinarum</name>
    <dbReference type="NCBI Taxonomy" id="2840914"/>
    <lineage>
        <taxon>Bacteria</taxon>
        <taxon>Bacillati</taxon>
        <taxon>Bacillota</taxon>
        <taxon>Clostridia</taxon>
        <taxon>Eubacteriales</taxon>
        <taxon>Oscillospiraceae</taxon>
        <taxon>Oscillospiraceae incertae sedis</taxon>
        <taxon>Candidatus Scatavimonas</taxon>
    </lineage>
</organism>
<dbReference type="InterPro" id="IPR029055">
    <property type="entry name" value="Ntn_hydrolases_N"/>
</dbReference>
<protein>
    <recommendedName>
        <fullName evidence="1">Asparagine synthetase domain-containing protein</fullName>
    </recommendedName>
</protein>
<name>A0A9D1CV63_9FIRM</name>
<accession>A0A9D1CV63</accession>
<dbReference type="EMBL" id="DVFW01000028">
    <property type="protein sequence ID" value="HIQ80869.1"/>
    <property type="molecule type" value="Genomic_DNA"/>
</dbReference>
<evidence type="ECO:0000313" key="3">
    <source>
        <dbReference type="Proteomes" id="UP000886787"/>
    </source>
</evidence>
<evidence type="ECO:0000313" key="2">
    <source>
        <dbReference type="EMBL" id="HIQ80869.1"/>
    </source>
</evidence>
<gene>
    <name evidence="2" type="ORF">IAD32_06255</name>
</gene>
<dbReference type="Proteomes" id="UP000886787">
    <property type="component" value="Unassembled WGS sequence"/>
</dbReference>
<comment type="caution">
    <text evidence="2">The sequence shown here is derived from an EMBL/GenBank/DDBJ whole genome shotgun (WGS) entry which is preliminary data.</text>
</comment>
<dbReference type="Pfam" id="PF00733">
    <property type="entry name" value="Asn_synthase"/>
    <property type="match status" value="1"/>
</dbReference>
<dbReference type="GO" id="GO:0004066">
    <property type="term" value="F:asparagine synthase (glutamine-hydrolyzing) activity"/>
    <property type="evidence" value="ECO:0007669"/>
    <property type="project" value="InterPro"/>
</dbReference>
<sequence length="524" mass="61283">MIKALMDREKELQIHLFTRGFLITDRKFANMDGYPFYGNWNCKRLENYFFLTHRLINLYSVREGDKTFFLIGHAYNPFTMEADEEKILLRIAQAYVQGEAAYYDAVDELTGIFLFGYVDREQICFIIDPSGMQSGCYGRIDGAFYISSHPQLVGDLCGLTMDSLVKELVSYKWYGRVMGPYLPGDLTPFSELKRIVPNIDFCYKDGAVRHTRFYPRKEMTQCANSREYDAVIKKAADILKNNMELIARKWERPQISLTGGIDSNTTFAAANGNYDKYETFSYLSAEKEIPDVEAAEKIAKRFGVKHTLYRVPQTDEGIEKYDQIVRVLRHNNGYIADGKPNELRKRCVLQRECTAGVEVKSWASETIRGYWYKHYGRKSMPKLSPKLFRNLYKIFILNRSLAHKVDRIFAQYIRDFAYENIPAAYPPADMHYWEVTWGSWGGVNISEMKFCFDITMAYNNRVFLDTLFRVPLEKRISDQHHLDMKKYLNPELYDMHIRVVNMKETDFRAFMLNIIFTLNSVLPF</sequence>
<dbReference type="InterPro" id="IPR014729">
    <property type="entry name" value="Rossmann-like_a/b/a_fold"/>
</dbReference>